<sequence length="105" mass="11148">MSEVSVVDVPDGRKLAVKEVTPSGLMSIMEACGRFVPSEGWMRYAMLACSVQSIDDIPVPKPTSKAAIEHLADKLGNAGIVALSEHFYPGTPDEEAGNETDAAKN</sequence>
<protein>
    <recommendedName>
        <fullName evidence="3">Phage protein</fullName>
    </recommendedName>
</protein>
<dbReference type="RefSeq" id="WP_173584284.1">
    <property type="nucleotide sequence ID" value="NZ_WOTB01000022.1"/>
</dbReference>
<evidence type="ECO:0008006" key="3">
    <source>
        <dbReference type="Google" id="ProtNLM"/>
    </source>
</evidence>
<name>A0ABX0JRE3_9PROT</name>
<gene>
    <name evidence="1" type="ORF">GOB93_14750</name>
</gene>
<keyword evidence="2" id="KW-1185">Reference proteome</keyword>
<dbReference type="EMBL" id="WOTB01000022">
    <property type="protein sequence ID" value="NHN85892.1"/>
    <property type="molecule type" value="Genomic_DNA"/>
</dbReference>
<accession>A0ABX0JRE3</accession>
<proteinExistence type="predicted"/>
<evidence type="ECO:0000313" key="1">
    <source>
        <dbReference type="EMBL" id="NHN85892.1"/>
    </source>
</evidence>
<comment type="caution">
    <text evidence="1">The sequence shown here is derived from an EMBL/GenBank/DDBJ whole genome shotgun (WGS) entry which is preliminary data.</text>
</comment>
<reference evidence="1 2" key="1">
    <citation type="journal article" date="2020" name="Int. J. Syst. Evol. Microbiol.">
        <title>Novel acetic acid bacteria from cider fermentations: Acetobacter conturbans sp. nov. and Acetobacter fallax sp. nov.</title>
        <authorList>
            <person name="Sombolestani A.S."/>
            <person name="Cleenwerck I."/>
            <person name="Cnockaert M."/>
            <person name="Borremans W."/>
            <person name="Wieme A.D."/>
            <person name="De Vuyst L."/>
            <person name="Vandamme P."/>
        </authorList>
    </citation>
    <scope>NUCLEOTIDE SEQUENCE [LARGE SCALE GENOMIC DNA]</scope>
    <source>
        <strain evidence="1 2">LMG 30640</strain>
    </source>
</reference>
<dbReference type="Proteomes" id="UP000635278">
    <property type="component" value="Unassembled WGS sequence"/>
</dbReference>
<organism evidence="1 2">
    <name type="scientific">Acetobacter musti</name>
    <dbReference type="NCBI Taxonomy" id="864732"/>
    <lineage>
        <taxon>Bacteria</taxon>
        <taxon>Pseudomonadati</taxon>
        <taxon>Pseudomonadota</taxon>
        <taxon>Alphaproteobacteria</taxon>
        <taxon>Acetobacterales</taxon>
        <taxon>Acetobacteraceae</taxon>
        <taxon>Acetobacter</taxon>
    </lineage>
</organism>
<evidence type="ECO:0000313" key="2">
    <source>
        <dbReference type="Proteomes" id="UP000635278"/>
    </source>
</evidence>